<evidence type="ECO:0000256" key="1">
    <source>
        <dbReference type="ARBA" id="ARBA00022737"/>
    </source>
</evidence>
<keyword evidence="1" id="KW-0677">Repeat</keyword>
<dbReference type="Pfam" id="PF02493">
    <property type="entry name" value="MORN"/>
    <property type="match status" value="11"/>
</dbReference>
<dbReference type="Gene3D" id="2.20.110.10">
    <property type="entry name" value="Histone H3 K4-specific methyltransferase SET7/9 N-terminal domain"/>
    <property type="match status" value="5"/>
</dbReference>
<dbReference type="FunFam" id="2.20.110.10:FF:000002">
    <property type="entry name" value="Phosphatidylinositol 4-phosphate 5-kinase 8"/>
    <property type="match status" value="1"/>
</dbReference>
<proteinExistence type="predicted"/>
<dbReference type="Proteomes" id="UP000183461">
    <property type="component" value="Unassembled WGS sequence"/>
</dbReference>
<dbReference type="SUPFAM" id="SSF82185">
    <property type="entry name" value="Histone H3 K4-specific methyltransferase SET7/9 N-terminal domain"/>
    <property type="match status" value="2"/>
</dbReference>
<dbReference type="RefSeq" id="WP_072300703.1">
    <property type="nucleotide sequence ID" value="NZ_FPIP01000007.1"/>
</dbReference>
<organism evidence="2 3">
    <name type="scientific">Ruminococcus flavefaciens</name>
    <dbReference type="NCBI Taxonomy" id="1265"/>
    <lineage>
        <taxon>Bacteria</taxon>
        <taxon>Bacillati</taxon>
        <taxon>Bacillota</taxon>
        <taxon>Clostridia</taxon>
        <taxon>Eubacteriales</taxon>
        <taxon>Oscillospiraceae</taxon>
        <taxon>Ruminococcus</taxon>
    </lineage>
</organism>
<evidence type="ECO:0000313" key="2">
    <source>
        <dbReference type="EMBL" id="SFW42400.1"/>
    </source>
</evidence>
<dbReference type="InterPro" id="IPR003409">
    <property type="entry name" value="MORN"/>
</dbReference>
<reference evidence="2 3" key="1">
    <citation type="submission" date="2016-11" db="EMBL/GenBank/DDBJ databases">
        <authorList>
            <person name="Jaros S."/>
            <person name="Januszkiewicz K."/>
            <person name="Wedrychowicz H."/>
        </authorList>
    </citation>
    <scope>NUCLEOTIDE SEQUENCE [LARGE SCALE GENOMIC DNA]</scope>
    <source>
        <strain evidence="2 3">YL228</strain>
    </source>
</reference>
<protein>
    <submittedName>
        <fullName evidence="2">Uncharacterized conserved protein</fullName>
    </submittedName>
</protein>
<sequence>MGMMDFLKVSNGIANNIHFVSKTLGEGTYSGHVDSSRKPNGHGVFINSLDIEYEGEWAKGRLCGFGKKYAKGYYDLVQGGDDDDASKSLVYAGSFWNDRFHGKGKEYSQTGKIIYDGDWLEGWKCGEGIEYYENGREKFRGTWNRSRYHGKGVFTCKNGSIIEGEWIDGRLEGEATLTDRDNCVYKRTYKEGDMISEKLVSGTPKPSPDASRTIKFDTGIYKGEVGFTGKMHGKGVFTYTNGNKYEGHFKDGVKHGSGVFTWANGDIYEGEFENDLRNGYGVYTSQNGNKYDGEWKDNLKNGHGIFYYSSGDRFEGEFSNSLKHGHGVFYSKSGDVFEGEWLNDMRCGIGIVTLADGRKMRQKWNNEKLINEELL</sequence>
<accession>A0A1K1P3R6</accession>
<evidence type="ECO:0000313" key="3">
    <source>
        <dbReference type="Proteomes" id="UP000183461"/>
    </source>
</evidence>
<dbReference type="PANTHER" id="PTHR23084">
    <property type="entry name" value="PHOSPHATIDYLINOSITOL-4-PHOSPHATE 5-KINASE RELATED"/>
    <property type="match status" value="1"/>
</dbReference>
<dbReference type="EMBL" id="FPIP01000007">
    <property type="protein sequence ID" value="SFW42400.1"/>
    <property type="molecule type" value="Genomic_DNA"/>
</dbReference>
<dbReference type="PANTHER" id="PTHR23084:SF263">
    <property type="entry name" value="MORN REPEAT-CONTAINING PROTEIN 1"/>
    <property type="match status" value="1"/>
</dbReference>
<name>A0A1K1P3R6_RUMFL</name>
<dbReference type="SMART" id="SM00698">
    <property type="entry name" value="MORN"/>
    <property type="match status" value="10"/>
</dbReference>
<gene>
    <name evidence="2" type="ORF">SAMN02910280_2466</name>
</gene>
<dbReference type="AlphaFoldDB" id="A0A1K1P3R6"/>